<comment type="caution">
    <text evidence="2">The sequence shown here is derived from an EMBL/GenBank/DDBJ whole genome shotgun (WGS) entry which is preliminary data.</text>
</comment>
<reference evidence="2 3" key="1">
    <citation type="journal article" date="2017" name="Nat. Ecol. Evol.">
        <title>Scallop genome provides insights into evolution of bilaterian karyotype and development.</title>
        <authorList>
            <person name="Wang S."/>
            <person name="Zhang J."/>
            <person name="Jiao W."/>
            <person name="Li J."/>
            <person name="Xun X."/>
            <person name="Sun Y."/>
            <person name="Guo X."/>
            <person name="Huan P."/>
            <person name="Dong B."/>
            <person name="Zhang L."/>
            <person name="Hu X."/>
            <person name="Sun X."/>
            <person name="Wang J."/>
            <person name="Zhao C."/>
            <person name="Wang Y."/>
            <person name="Wang D."/>
            <person name="Huang X."/>
            <person name="Wang R."/>
            <person name="Lv J."/>
            <person name="Li Y."/>
            <person name="Zhang Z."/>
            <person name="Liu B."/>
            <person name="Lu W."/>
            <person name="Hui Y."/>
            <person name="Liang J."/>
            <person name="Zhou Z."/>
            <person name="Hou R."/>
            <person name="Li X."/>
            <person name="Liu Y."/>
            <person name="Li H."/>
            <person name="Ning X."/>
            <person name="Lin Y."/>
            <person name="Zhao L."/>
            <person name="Xing Q."/>
            <person name="Dou J."/>
            <person name="Li Y."/>
            <person name="Mao J."/>
            <person name="Guo H."/>
            <person name="Dou H."/>
            <person name="Li T."/>
            <person name="Mu C."/>
            <person name="Jiang W."/>
            <person name="Fu Q."/>
            <person name="Fu X."/>
            <person name="Miao Y."/>
            <person name="Liu J."/>
            <person name="Yu Q."/>
            <person name="Li R."/>
            <person name="Liao H."/>
            <person name="Li X."/>
            <person name="Kong Y."/>
            <person name="Jiang Z."/>
            <person name="Chourrout D."/>
            <person name="Li R."/>
            <person name="Bao Z."/>
        </authorList>
    </citation>
    <scope>NUCLEOTIDE SEQUENCE [LARGE SCALE GENOMIC DNA]</scope>
    <source>
        <strain evidence="2 3">PY_sf001</strain>
    </source>
</reference>
<dbReference type="AlphaFoldDB" id="A0A210R270"/>
<organism evidence="2 3">
    <name type="scientific">Mizuhopecten yessoensis</name>
    <name type="common">Japanese scallop</name>
    <name type="synonym">Patinopecten yessoensis</name>
    <dbReference type="NCBI Taxonomy" id="6573"/>
    <lineage>
        <taxon>Eukaryota</taxon>
        <taxon>Metazoa</taxon>
        <taxon>Spiralia</taxon>
        <taxon>Lophotrochozoa</taxon>
        <taxon>Mollusca</taxon>
        <taxon>Bivalvia</taxon>
        <taxon>Autobranchia</taxon>
        <taxon>Pteriomorphia</taxon>
        <taxon>Pectinida</taxon>
        <taxon>Pectinoidea</taxon>
        <taxon>Pectinidae</taxon>
        <taxon>Mizuhopecten</taxon>
    </lineage>
</organism>
<keyword evidence="3" id="KW-1185">Reference proteome</keyword>
<dbReference type="OrthoDB" id="10472441at2759"/>
<sequence>MGNKVGKEFDENQDEEKEYEISFLQGRMSTMEIREKVTGEEFSTGLQTTKSKKEGGIVYFVGFEEKKSLPPPPQRLLHRPRIVNKAVEDLYDDDEKQLMTEILENDTMYNRGISATTREERHALARLRREEMARLKQKRHGTRMKAIEESRRRRDELLNQRRTASHSRSKLVSTSAHARKETYAEVTSKDLVSSSYTYVQRTSAT</sequence>
<dbReference type="EMBL" id="NEDP02000751">
    <property type="protein sequence ID" value="OWF55183.1"/>
    <property type="molecule type" value="Genomic_DNA"/>
</dbReference>
<evidence type="ECO:0000313" key="2">
    <source>
        <dbReference type="EMBL" id="OWF55183.1"/>
    </source>
</evidence>
<name>A0A210R270_MIZYE</name>
<dbReference type="Proteomes" id="UP000242188">
    <property type="component" value="Unassembled WGS sequence"/>
</dbReference>
<accession>A0A210R270</accession>
<feature type="region of interest" description="Disordered" evidence="1">
    <location>
        <begin position="158"/>
        <end position="181"/>
    </location>
</feature>
<evidence type="ECO:0000256" key="1">
    <source>
        <dbReference type="SAM" id="MobiDB-lite"/>
    </source>
</evidence>
<protein>
    <submittedName>
        <fullName evidence="2">Uncharacterized protein</fullName>
    </submittedName>
</protein>
<evidence type="ECO:0000313" key="3">
    <source>
        <dbReference type="Proteomes" id="UP000242188"/>
    </source>
</evidence>
<feature type="region of interest" description="Disordered" evidence="1">
    <location>
        <begin position="134"/>
        <end position="153"/>
    </location>
</feature>
<gene>
    <name evidence="2" type="ORF">KP79_PYT20263</name>
</gene>
<proteinExistence type="predicted"/>